<dbReference type="EMBL" id="PHKW01000002">
    <property type="protein sequence ID" value="PKV17764.1"/>
    <property type="molecule type" value="Genomic_DNA"/>
</dbReference>
<dbReference type="Proteomes" id="UP000233720">
    <property type="component" value="Unassembled WGS sequence"/>
</dbReference>
<name>A0A2N3RLY4_9XANT</name>
<accession>A0A2N3RLY4</accession>
<organism evidence="1 3">
    <name type="scientific">Xanthomonas prunicola</name>
    <dbReference type="NCBI Taxonomy" id="2053930"/>
    <lineage>
        <taxon>Bacteria</taxon>
        <taxon>Pseudomonadati</taxon>
        <taxon>Pseudomonadota</taxon>
        <taxon>Gammaproteobacteria</taxon>
        <taxon>Lysobacterales</taxon>
        <taxon>Lysobacteraceae</taxon>
        <taxon>Xanthomonas</taxon>
    </lineage>
</organism>
<evidence type="ECO:0000313" key="3">
    <source>
        <dbReference type="Proteomes" id="UP000233720"/>
    </source>
</evidence>
<protein>
    <submittedName>
        <fullName evidence="1">Uncharacterized protein</fullName>
    </submittedName>
</protein>
<sequence>MMANTGLQPCTLSENAERRAAAFACPRRMRPLSKLGKVSVEATAFNVRVLKRQPVSGQQCATKAVG</sequence>
<evidence type="ECO:0000313" key="2">
    <source>
        <dbReference type="EMBL" id="PKV17764.1"/>
    </source>
</evidence>
<proteinExistence type="predicted"/>
<evidence type="ECO:0000313" key="1">
    <source>
        <dbReference type="EMBL" id="PKV13489.1"/>
    </source>
</evidence>
<dbReference type="AlphaFoldDB" id="A0A2N3RLY4"/>
<dbReference type="EMBL" id="PHKV01000002">
    <property type="protein sequence ID" value="PKV13489.1"/>
    <property type="molecule type" value="Genomic_DNA"/>
</dbReference>
<evidence type="ECO:0000313" key="4">
    <source>
        <dbReference type="Proteomes" id="UP000233748"/>
    </source>
</evidence>
<keyword evidence="4" id="KW-1185">Reference proteome</keyword>
<gene>
    <name evidence="1" type="ORF">XpruCFBP8353_09850</name>
    <name evidence="2" type="ORF">XpruCFBP8354_09850</name>
</gene>
<comment type="caution">
    <text evidence="1">The sequence shown here is derived from an EMBL/GenBank/DDBJ whole genome shotgun (WGS) entry which is preliminary data.</text>
</comment>
<dbReference type="Proteomes" id="UP000233748">
    <property type="component" value="Unassembled WGS sequence"/>
</dbReference>
<reference evidence="3 4" key="1">
    <citation type="submission" date="2017-11" db="EMBL/GenBank/DDBJ databases">
        <title>Xanthomonas prunicola sp. nov., a novel pathogen that affects nectarine (Prunus persica var. nectarine) trees.</title>
        <authorList>
            <person name="Lopez M."/>
            <person name="Lopez-Soriano P."/>
            <person name="Garita-Cambronero J."/>
            <person name="Beltran C."/>
            <person name="Taghouti G."/>
            <person name="Portier P."/>
            <person name="Cubero J."/>
            <person name="Fischer-Le Saux M."/>
            <person name="Marco-Noales E."/>
        </authorList>
    </citation>
    <scope>NUCLEOTIDE SEQUENCE [LARGE SCALE GENOMIC DNA]</scope>
    <source>
        <strain evidence="1 3">CFBP8353</strain>
        <strain evidence="2 4">CFBP8354</strain>
    </source>
</reference>